<proteinExistence type="predicted"/>
<dbReference type="EMBL" id="QGKY02002305">
    <property type="protein sequence ID" value="KAF2534431.1"/>
    <property type="molecule type" value="Genomic_DNA"/>
</dbReference>
<protein>
    <submittedName>
        <fullName evidence="1">Uncharacterized protein</fullName>
    </submittedName>
</protein>
<accession>A0A8S9FMQ6</accession>
<comment type="caution">
    <text evidence="1">The sequence shown here is derived from an EMBL/GenBank/DDBJ whole genome shotgun (WGS) entry which is preliminary data.</text>
</comment>
<evidence type="ECO:0000313" key="1">
    <source>
        <dbReference type="EMBL" id="KAF2534431.1"/>
    </source>
</evidence>
<gene>
    <name evidence="1" type="ORF">F2Q70_00030110</name>
</gene>
<name>A0A8S9FMQ6_BRACR</name>
<reference evidence="1" key="1">
    <citation type="submission" date="2019-12" db="EMBL/GenBank/DDBJ databases">
        <title>Genome sequencing and annotation of Brassica cretica.</title>
        <authorList>
            <person name="Studholme D.J."/>
            <person name="Sarris P.F."/>
        </authorList>
    </citation>
    <scope>NUCLEOTIDE SEQUENCE</scope>
    <source>
        <strain evidence="1">PFS-102/07</strain>
        <tissue evidence="1">Leaf</tissue>
    </source>
</reference>
<organism evidence="1">
    <name type="scientific">Brassica cretica</name>
    <name type="common">Mustard</name>
    <dbReference type="NCBI Taxonomy" id="69181"/>
    <lineage>
        <taxon>Eukaryota</taxon>
        <taxon>Viridiplantae</taxon>
        <taxon>Streptophyta</taxon>
        <taxon>Embryophyta</taxon>
        <taxon>Tracheophyta</taxon>
        <taxon>Spermatophyta</taxon>
        <taxon>Magnoliopsida</taxon>
        <taxon>eudicotyledons</taxon>
        <taxon>Gunneridae</taxon>
        <taxon>Pentapetalae</taxon>
        <taxon>rosids</taxon>
        <taxon>malvids</taxon>
        <taxon>Brassicales</taxon>
        <taxon>Brassicaceae</taxon>
        <taxon>Brassiceae</taxon>
        <taxon>Brassica</taxon>
    </lineage>
</organism>
<dbReference type="AlphaFoldDB" id="A0A8S9FMQ6"/>
<sequence length="98" mass="10809">MFEGTNADLQPNLTKLLVLGLGIHGIGFFKQEWKLVELVLDLGQLPDHSPSSLKLPFTSSWLNLTFLMPLTLSLSHDTLVFGFDELTGVSPRTMARPG</sequence>